<evidence type="ECO:0000256" key="3">
    <source>
        <dbReference type="ARBA" id="ARBA00004127"/>
    </source>
</evidence>
<dbReference type="UniPathway" id="UPA00378"/>
<keyword evidence="9" id="KW-0479">Metal-binding</keyword>
<keyword evidence="6" id="KW-0328">Glycosyltransferase</keyword>
<evidence type="ECO:0000256" key="8">
    <source>
        <dbReference type="ARBA" id="ARBA00022692"/>
    </source>
</evidence>
<comment type="subcellular location">
    <subcellularLocation>
        <location evidence="3">Endomembrane system</location>
        <topology evidence="3">Multi-pass membrane protein</topology>
    </subcellularLocation>
</comment>
<evidence type="ECO:0000256" key="2">
    <source>
        <dbReference type="ARBA" id="ARBA00001946"/>
    </source>
</evidence>
<evidence type="ECO:0000313" key="14">
    <source>
        <dbReference type="EMBL" id="RHW72606.1"/>
    </source>
</evidence>
<evidence type="ECO:0000256" key="1">
    <source>
        <dbReference type="ARBA" id="ARBA00001936"/>
    </source>
</evidence>
<name>A0A3L6L958_9TRYP</name>
<dbReference type="InterPro" id="IPR003674">
    <property type="entry name" value="Oligo_trans_STT3"/>
</dbReference>
<organism evidence="14 15">
    <name type="scientific">Trypanosoma brucei equiperdum</name>
    <dbReference type="NCBI Taxonomy" id="630700"/>
    <lineage>
        <taxon>Eukaryota</taxon>
        <taxon>Discoba</taxon>
        <taxon>Euglenozoa</taxon>
        <taxon>Kinetoplastea</taxon>
        <taxon>Metakinetoplastina</taxon>
        <taxon>Trypanosomatida</taxon>
        <taxon>Trypanosomatidae</taxon>
        <taxon>Trypanosoma</taxon>
    </lineage>
</organism>
<evidence type="ECO:0000256" key="12">
    <source>
        <dbReference type="ARBA" id="ARBA00023136"/>
    </source>
</evidence>
<gene>
    <name evidence="14" type="ORF">DPX39_050014800</name>
</gene>
<proteinExistence type="inferred from homology"/>
<comment type="pathway">
    <text evidence="4">Protein modification; protein glycosylation.</text>
</comment>
<dbReference type="PANTHER" id="PTHR13872:SF1">
    <property type="entry name" value="DOLICHYL-DIPHOSPHOOLIGOSACCHARIDE--PROTEIN GLYCOSYLTRANSFERASE SUBUNIT STT3B"/>
    <property type="match status" value="1"/>
</dbReference>
<dbReference type="GO" id="GO:0004576">
    <property type="term" value="F:oligosaccharyl transferase activity"/>
    <property type="evidence" value="ECO:0007669"/>
    <property type="project" value="InterPro"/>
</dbReference>
<dbReference type="EMBL" id="QSBY01000005">
    <property type="protein sequence ID" value="RHW72606.1"/>
    <property type="molecule type" value="Genomic_DNA"/>
</dbReference>
<keyword evidence="10" id="KW-0460">Magnesium</keyword>
<evidence type="ECO:0000256" key="5">
    <source>
        <dbReference type="ARBA" id="ARBA00010810"/>
    </source>
</evidence>
<reference evidence="14 15" key="1">
    <citation type="submission" date="2018-09" db="EMBL/GenBank/DDBJ databases">
        <title>whole genome sequence of T. equiperdum IVM-t1 strain.</title>
        <authorList>
            <person name="Suganuma K."/>
        </authorList>
    </citation>
    <scope>NUCLEOTIDE SEQUENCE [LARGE SCALE GENOMIC DNA]</scope>
    <source>
        <strain evidence="14 15">IVM-t1</strain>
    </source>
</reference>
<keyword evidence="13" id="KW-0464">Manganese</keyword>
<dbReference type="GO" id="GO:0012505">
    <property type="term" value="C:endomembrane system"/>
    <property type="evidence" value="ECO:0007669"/>
    <property type="project" value="UniProtKB-SubCell"/>
</dbReference>
<keyword evidence="8" id="KW-0812">Transmembrane</keyword>
<evidence type="ECO:0000256" key="9">
    <source>
        <dbReference type="ARBA" id="ARBA00022723"/>
    </source>
</evidence>
<keyword evidence="11" id="KW-1133">Transmembrane helix</keyword>
<dbReference type="PANTHER" id="PTHR13872">
    <property type="entry name" value="DOLICHYL-DIPHOSPHOOLIGOSACCHARIDE--PROTEIN GLYCOSYLTRANSFERASE SUBUNIT"/>
    <property type="match status" value="1"/>
</dbReference>
<comment type="caution">
    <text evidence="14">The sequence shown here is derived from an EMBL/GenBank/DDBJ whole genome shotgun (WGS) entry which is preliminary data.</text>
</comment>
<comment type="cofactor">
    <cofactor evidence="1">
        <name>Mn(2+)</name>
        <dbReference type="ChEBI" id="CHEBI:29035"/>
    </cofactor>
</comment>
<keyword evidence="7" id="KW-0808">Transferase</keyword>
<keyword evidence="12" id="KW-0472">Membrane</keyword>
<dbReference type="AlphaFoldDB" id="A0A3L6L958"/>
<accession>A0A3L6L958</accession>
<evidence type="ECO:0000256" key="7">
    <source>
        <dbReference type="ARBA" id="ARBA00022679"/>
    </source>
</evidence>
<evidence type="ECO:0000256" key="6">
    <source>
        <dbReference type="ARBA" id="ARBA00022676"/>
    </source>
</evidence>
<evidence type="ECO:0000313" key="15">
    <source>
        <dbReference type="Proteomes" id="UP000266743"/>
    </source>
</evidence>
<dbReference type="GO" id="GO:0046872">
    <property type="term" value="F:metal ion binding"/>
    <property type="evidence" value="ECO:0007669"/>
    <property type="project" value="UniProtKB-KW"/>
</dbReference>
<protein>
    <submittedName>
        <fullName evidence="14">Uncharacterized protein</fullName>
    </submittedName>
</protein>
<dbReference type="GO" id="GO:0016020">
    <property type="term" value="C:membrane"/>
    <property type="evidence" value="ECO:0007669"/>
    <property type="project" value="InterPro"/>
</dbReference>
<comment type="cofactor">
    <cofactor evidence="2">
        <name>Mg(2+)</name>
        <dbReference type="ChEBI" id="CHEBI:18420"/>
    </cofactor>
</comment>
<sequence>MLTSPVKESHALIRHLADYVLIWSGQDGSDLRKSRHMARIGNSVYRDMCSEDDPLCRQFGFYSGDLSKPTPMMQRSLLYNLHRFGTDGGKTQLDKNMFQLAYVSKYGLVKIYKVMNVSEESKAWVADPKNRVCDPPGSWICAGQYPPAKEIQDMLAKRIDYEQLEDFNRRNRSDAYYRAYMRQMG</sequence>
<dbReference type="Proteomes" id="UP000266743">
    <property type="component" value="Chromosome 5"/>
</dbReference>
<evidence type="ECO:0000256" key="13">
    <source>
        <dbReference type="ARBA" id="ARBA00023211"/>
    </source>
</evidence>
<evidence type="ECO:0000256" key="11">
    <source>
        <dbReference type="ARBA" id="ARBA00022989"/>
    </source>
</evidence>
<evidence type="ECO:0000256" key="4">
    <source>
        <dbReference type="ARBA" id="ARBA00004922"/>
    </source>
</evidence>
<comment type="similarity">
    <text evidence="5">Belongs to the STT3 family.</text>
</comment>
<evidence type="ECO:0000256" key="10">
    <source>
        <dbReference type="ARBA" id="ARBA00022842"/>
    </source>
</evidence>